<protein>
    <submittedName>
        <fullName evidence="3">Uncharacterized protein</fullName>
    </submittedName>
</protein>
<name>A0AAE1GGQ7_PETCI</name>
<organism evidence="3 4">
    <name type="scientific">Petrolisthes cinctipes</name>
    <name type="common">Flat porcelain crab</name>
    <dbReference type="NCBI Taxonomy" id="88211"/>
    <lineage>
        <taxon>Eukaryota</taxon>
        <taxon>Metazoa</taxon>
        <taxon>Ecdysozoa</taxon>
        <taxon>Arthropoda</taxon>
        <taxon>Crustacea</taxon>
        <taxon>Multicrustacea</taxon>
        <taxon>Malacostraca</taxon>
        <taxon>Eumalacostraca</taxon>
        <taxon>Eucarida</taxon>
        <taxon>Decapoda</taxon>
        <taxon>Pleocyemata</taxon>
        <taxon>Anomura</taxon>
        <taxon>Galatheoidea</taxon>
        <taxon>Porcellanidae</taxon>
        <taxon>Petrolisthes</taxon>
    </lineage>
</organism>
<keyword evidence="2" id="KW-0732">Signal</keyword>
<feature type="compositionally biased region" description="Low complexity" evidence="1">
    <location>
        <begin position="56"/>
        <end position="69"/>
    </location>
</feature>
<dbReference type="Proteomes" id="UP001286313">
    <property type="component" value="Unassembled WGS sequence"/>
</dbReference>
<proteinExistence type="predicted"/>
<comment type="caution">
    <text evidence="3">The sequence shown here is derived from an EMBL/GenBank/DDBJ whole genome shotgun (WGS) entry which is preliminary data.</text>
</comment>
<feature type="region of interest" description="Disordered" evidence="1">
    <location>
        <begin position="44"/>
        <end position="77"/>
    </location>
</feature>
<accession>A0AAE1GGQ7</accession>
<feature type="signal peptide" evidence="2">
    <location>
        <begin position="1"/>
        <end position="18"/>
    </location>
</feature>
<evidence type="ECO:0000313" key="3">
    <source>
        <dbReference type="EMBL" id="KAK3892739.1"/>
    </source>
</evidence>
<evidence type="ECO:0000256" key="1">
    <source>
        <dbReference type="SAM" id="MobiDB-lite"/>
    </source>
</evidence>
<gene>
    <name evidence="3" type="ORF">Pcinc_003429</name>
</gene>
<reference evidence="3" key="1">
    <citation type="submission" date="2023-10" db="EMBL/GenBank/DDBJ databases">
        <title>Genome assemblies of two species of porcelain crab, Petrolisthes cinctipes and Petrolisthes manimaculis (Anomura: Porcellanidae).</title>
        <authorList>
            <person name="Angst P."/>
        </authorList>
    </citation>
    <scope>NUCLEOTIDE SEQUENCE</scope>
    <source>
        <strain evidence="3">PB745_01</strain>
        <tissue evidence="3">Gill</tissue>
    </source>
</reference>
<keyword evidence="4" id="KW-1185">Reference proteome</keyword>
<dbReference type="EMBL" id="JAWQEG010000248">
    <property type="protein sequence ID" value="KAK3892739.1"/>
    <property type="molecule type" value="Genomic_DNA"/>
</dbReference>
<dbReference type="AlphaFoldDB" id="A0AAE1GGQ7"/>
<evidence type="ECO:0000313" key="4">
    <source>
        <dbReference type="Proteomes" id="UP001286313"/>
    </source>
</evidence>
<evidence type="ECO:0000256" key="2">
    <source>
        <dbReference type="SAM" id="SignalP"/>
    </source>
</evidence>
<feature type="chain" id="PRO_5042009650" evidence="2">
    <location>
        <begin position="19"/>
        <end position="77"/>
    </location>
</feature>
<sequence>MVALAMLAITSAMSMGGGEREELTANDKMAAIGKFVMEEDQHEARIKRQVLDGTGSSEESSVSDDSSASGQLPILKR</sequence>